<sequence>MVIINGTSLPMDGKTLSEYLEMSNYNPLRIAVERNGHIVPKAKYNEITLTDGDVLEIVSFVGGG</sequence>
<comment type="caution">
    <text evidence="1">The sequence shown here is derived from an EMBL/GenBank/DDBJ whole genome shotgun (WGS) entry which is preliminary data.</text>
</comment>
<dbReference type="Proteomes" id="UP000822142">
    <property type="component" value="Unassembled WGS sequence"/>
</dbReference>
<evidence type="ECO:0000313" key="2">
    <source>
        <dbReference type="Proteomes" id="UP000822142"/>
    </source>
</evidence>
<reference evidence="1 2" key="1">
    <citation type="journal article" date="2020" name="Cell Host Microbe">
        <title>Functional and Genomic Variation between Human-Derived Isolates of Lachnospiraceae Reveals Inter- and Intra-Species Diversity.</title>
        <authorList>
            <person name="Sorbara M.T."/>
            <person name="Littmann E.R."/>
            <person name="Fontana E."/>
            <person name="Moody T.U."/>
            <person name="Kohout C.E."/>
            <person name="Gjonbalaj M."/>
            <person name="Eaton V."/>
            <person name="Seok R."/>
            <person name="Leiner I.M."/>
            <person name="Pamer E.G."/>
        </authorList>
    </citation>
    <scope>NUCLEOTIDE SEQUENCE [LARGE SCALE GENOMIC DNA]</scope>
    <source>
        <strain evidence="1 2">MSK.15.26</strain>
    </source>
</reference>
<dbReference type="InterPro" id="IPR003749">
    <property type="entry name" value="ThiS/MoaD-like"/>
</dbReference>
<dbReference type="SUPFAM" id="SSF54285">
    <property type="entry name" value="MoaD/ThiS"/>
    <property type="match status" value="1"/>
</dbReference>
<dbReference type="InterPro" id="IPR012675">
    <property type="entry name" value="Beta-grasp_dom_sf"/>
</dbReference>
<gene>
    <name evidence="1" type="primary">thiS</name>
    <name evidence="1" type="ORF">G5A70_01215</name>
</gene>
<dbReference type="InterPro" id="IPR010035">
    <property type="entry name" value="Thi_S"/>
</dbReference>
<protein>
    <submittedName>
        <fullName evidence="1">Sulfur carrier protein ThiS</fullName>
    </submittedName>
</protein>
<dbReference type="NCBIfam" id="TIGR01683">
    <property type="entry name" value="thiS"/>
    <property type="match status" value="1"/>
</dbReference>
<name>A0ABX2I306_BLAHA</name>
<dbReference type="RefSeq" id="WP_173747301.1">
    <property type="nucleotide sequence ID" value="NZ_JAAITA010000001.1"/>
</dbReference>
<dbReference type="InterPro" id="IPR016155">
    <property type="entry name" value="Mopterin_synth/thiamin_S_b"/>
</dbReference>
<dbReference type="Gene3D" id="3.10.20.30">
    <property type="match status" value="1"/>
</dbReference>
<keyword evidence="2" id="KW-1185">Reference proteome</keyword>
<proteinExistence type="predicted"/>
<evidence type="ECO:0000313" key="1">
    <source>
        <dbReference type="EMBL" id="NSJ84828.1"/>
    </source>
</evidence>
<dbReference type="EMBL" id="JAAITA010000001">
    <property type="protein sequence ID" value="NSJ84828.1"/>
    <property type="molecule type" value="Genomic_DNA"/>
</dbReference>
<dbReference type="PANTHER" id="PTHR34472">
    <property type="entry name" value="SULFUR CARRIER PROTEIN THIS"/>
    <property type="match status" value="1"/>
</dbReference>
<organism evidence="1 2">
    <name type="scientific">Blautia hansenii</name>
    <name type="common">Ruminococcus hansenii</name>
    <dbReference type="NCBI Taxonomy" id="1322"/>
    <lineage>
        <taxon>Bacteria</taxon>
        <taxon>Bacillati</taxon>
        <taxon>Bacillota</taxon>
        <taxon>Clostridia</taxon>
        <taxon>Lachnospirales</taxon>
        <taxon>Lachnospiraceae</taxon>
        <taxon>Blautia</taxon>
    </lineage>
</organism>
<dbReference type="Pfam" id="PF02597">
    <property type="entry name" value="ThiS"/>
    <property type="match status" value="1"/>
</dbReference>
<accession>A0ABX2I306</accession>
<dbReference type="CDD" id="cd00565">
    <property type="entry name" value="Ubl_ThiS"/>
    <property type="match status" value="1"/>
</dbReference>
<dbReference type="PANTHER" id="PTHR34472:SF1">
    <property type="entry name" value="SULFUR CARRIER PROTEIN THIS"/>
    <property type="match status" value="1"/>
</dbReference>